<dbReference type="PANTHER" id="PTHR47773:SF1">
    <property type="entry name" value="C2H2-TYPE DOMAIN-CONTAINING PROTEIN"/>
    <property type="match status" value="1"/>
</dbReference>
<evidence type="ECO:0000256" key="1">
    <source>
        <dbReference type="SAM" id="MobiDB-lite"/>
    </source>
</evidence>
<feature type="region of interest" description="Disordered" evidence="1">
    <location>
        <begin position="364"/>
        <end position="429"/>
    </location>
</feature>
<evidence type="ECO:0000313" key="3">
    <source>
        <dbReference type="Proteomes" id="UP000735302"/>
    </source>
</evidence>
<reference evidence="2 3" key="1">
    <citation type="journal article" date="2021" name="Elife">
        <title>Chloroplast acquisition without the gene transfer in kleptoplastic sea slugs, Plakobranchus ocellatus.</title>
        <authorList>
            <person name="Maeda T."/>
            <person name="Takahashi S."/>
            <person name="Yoshida T."/>
            <person name="Shimamura S."/>
            <person name="Takaki Y."/>
            <person name="Nagai Y."/>
            <person name="Toyoda A."/>
            <person name="Suzuki Y."/>
            <person name="Arimoto A."/>
            <person name="Ishii H."/>
            <person name="Satoh N."/>
            <person name="Nishiyama T."/>
            <person name="Hasebe M."/>
            <person name="Maruyama T."/>
            <person name="Minagawa J."/>
            <person name="Obokata J."/>
            <person name="Shigenobu S."/>
        </authorList>
    </citation>
    <scope>NUCLEOTIDE SEQUENCE [LARGE SCALE GENOMIC DNA]</scope>
</reference>
<protein>
    <submittedName>
        <fullName evidence="2">Protein aig1-like</fullName>
    </submittedName>
</protein>
<dbReference type="EMBL" id="BLXT01007182">
    <property type="protein sequence ID" value="GFO37247.1"/>
    <property type="molecule type" value="Genomic_DNA"/>
</dbReference>
<comment type="caution">
    <text evidence="2">The sequence shown here is derived from an EMBL/GenBank/DDBJ whole genome shotgun (WGS) entry which is preliminary data.</text>
</comment>
<proteinExistence type="predicted"/>
<gene>
    <name evidence="2" type="ORF">PoB_006375200</name>
</gene>
<accession>A0AAV4CZA1</accession>
<feature type="compositionally biased region" description="Acidic residues" evidence="1">
    <location>
        <begin position="374"/>
        <end position="401"/>
    </location>
</feature>
<dbReference type="PANTHER" id="PTHR47773">
    <property type="entry name" value="SI:DKEY-9I5.2-RELATED"/>
    <property type="match status" value="1"/>
</dbReference>
<name>A0AAV4CZA1_9GAST</name>
<evidence type="ECO:0000313" key="2">
    <source>
        <dbReference type="EMBL" id="GFO37247.1"/>
    </source>
</evidence>
<dbReference type="Proteomes" id="UP000735302">
    <property type="component" value="Unassembled WGS sequence"/>
</dbReference>
<organism evidence="2 3">
    <name type="scientific">Plakobranchus ocellatus</name>
    <dbReference type="NCBI Taxonomy" id="259542"/>
    <lineage>
        <taxon>Eukaryota</taxon>
        <taxon>Metazoa</taxon>
        <taxon>Spiralia</taxon>
        <taxon>Lophotrochozoa</taxon>
        <taxon>Mollusca</taxon>
        <taxon>Gastropoda</taxon>
        <taxon>Heterobranchia</taxon>
        <taxon>Euthyneura</taxon>
        <taxon>Panpulmonata</taxon>
        <taxon>Sacoglossa</taxon>
        <taxon>Placobranchoidea</taxon>
        <taxon>Plakobranchidae</taxon>
        <taxon>Plakobranchus</taxon>
    </lineage>
</organism>
<dbReference type="AlphaFoldDB" id="A0AAV4CZA1"/>
<keyword evidence="3" id="KW-1185">Reference proteome</keyword>
<sequence>MPGMKVKDCPPYRPFPSPKWLLSVCVTDVFSRLEELKSAVTSTLSNILKMDSTKRVTKKLAGTGSSTAAWLTNVGNEHGQERPSLKCFTWTGTAVASSIPTQGTCFPQQHGLVVRLDIWHFMRRLASCVSSESHPLYATFMSKLSSCIFRWDEDDVAALRRTKSIELQSCGLDSENPQLSPAELATHCRRETRGAAETEALIDKLLTSLMGSTGLETLGVPLFDNRISTTWEQQRGHLVCIQDLLGVSLYRREGGLALPVYRCARGSTSLESFHLHINRFTPGESASCANFQAYMLEGIVRWNKDRRAAALCERTCMRCYSYELQHAVSRAAAPLQLDPGVNLPQPARFTGELIGVEYLLAQTGQPMGPLPREGEEEEEEEEAEQGTEESPEEEETVEAELVDLTVPPAPEPLEVSPSPPTLQEATSHPPVLLTSPRRLQLEVLSSEAVLEEIAAQNVPSVECKDPDGRGGYDKVMALARFLVSLRLKDALNNAEAQEVIKLFNNLAEADKSKIKYPPRHRMWLTGGHFGKAKSSVVHGTESVKS</sequence>